<dbReference type="InterPro" id="IPR011701">
    <property type="entry name" value="MFS"/>
</dbReference>
<feature type="transmembrane region" description="Helical" evidence="6">
    <location>
        <begin position="12"/>
        <end position="30"/>
    </location>
</feature>
<dbReference type="CDD" id="cd17393">
    <property type="entry name" value="MFS_MosC_like"/>
    <property type="match status" value="1"/>
</dbReference>
<evidence type="ECO:0000313" key="9">
    <source>
        <dbReference type="Proteomes" id="UP001596263"/>
    </source>
</evidence>
<feature type="domain" description="Major facilitator superfamily (MFS) profile" evidence="7">
    <location>
        <begin position="209"/>
        <end position="407"/>
    </location>
</feature>
<feature type="transmembrane region" description="Helical" evidence="6">
    <location>
        <begin position="204"/>
        <end position="223"/>
    </location>
</feature>
<evidence type="ECO:0000256" key="6">
    <source>
        <dbReference type="SAM" id="Phobius"/>
    </source>
</evidence>
<dbReference type="Pfam" id="PF07690">
    <property type="entry name" value="MFS_1"/>
    <property type="match status" value="1"/>
</dbReference>
<feature type="transmembrane region" description="Helical" evidence="6">
    <location>
        <begin position="131"/>
        <end position="152"/>
    </location>
</feature>
<feature type="transmembrane region" description="Helical" evidence="6">
    <location>
        <begin position="270"/>
        <end position="291"/>
    </location>
</feature>
<dbReference type="PANTHER" id="PTHR23514">
    <property type="entry name" value="BYPASS OF STOP CODON PROTEIN 6"/>
    <property type="match status" value="1"/>
</dbReference>
<keyword evidence="9" id="KW-1185">Reference proteome</keyword>
<evidence type="ECO:0000256" key="3">
    <source>
        <dbReference type="ARBA" id="ARBA00022989"/>
    </source>
</evidence>
<evidence type="ECO:0000256" key="1">
    <source>
        <dbReference type="ARBA" id="ARBA00004651"/>
    </source>
</evidence>
<feature type="transmembrane region" description="Helical" evidence="6">
    <location>
        <begin position="333"/>
        <end position="352"/>
    </location>
</feature>
<dbReference type="RefSeq" id="WP_380853882.1">
    <property type="nucleotide sequence ID" value="NZ_JBHSKM010000008.1"/>
</dbReference>
<comment type="subcellular location">
    <subcellularLocation>
        <location evidence="1">Cell membrane</location>
        <topology evidence="1">Multi-pass membrane protein</topology>
    </subcellularLocation>
</comment>
<dbReference type="EMBL" id="JBHSKM010000008">
    <property type="protein sequence ID" value="MFC5215748.1"/>
    <property type="molecule type" value="Genomic_DNA"/>
</dbReference>
<dbReference type="InterPro" id="IPR020846">
    <property type="entry name" value="MFS_dom"/>
</dbReference>
<accession>A0ABW0CK96</accession>
<gene>
    <name evidence="8" type="ORF">ACFPQ9_18060</name>
</gene>
<feature type="region of interest" description="Disordered" evidence="5">
    <location>
        <begin position="388"/>
        <end position="407"/>
    </location>
</feature>
<comment type="caution">
    <text evidence="8">The sequence shown here is derived from an EMBL/GenBank/DDBJ whole genome shotgun (WGS) entry which is preliminary data.</text>
</comment>
<evidence type="ECO:0000259" key="7">
    <source>
        <dbReference type="PROSITE" id="PS50850"/>
    </source>
</evidence>
<name>A0ABW0CK96_STRCD</name>
<evidence type="ECO:0000256" key="2">
    <source>
        <dbReference type="ARBA" id="ARBA00022692"/>
    </source>
</evidence>
<dbReference type="PANTHER" id="PTHR23514:SF13">
    <property type="entry name" value="INNER MEMBRANE PROTEIN YBJJ"/>
    <property type="match status" value="1"/>
</dbReference>
<feature type="transmembrane region" description="Helical" evidence="6">
    <location>
        <begin position="358"/>
        <end position="378"/>
    </location>
</feature>
<dbReference type="PROSITE" id="PS50850">
    <property type="entry name" value="MFS"/>
    <property type="match status" value="1"/>
</dbReference>
<dbReference type="Proteomes" id="UP001596263">
    <property type="component" value="Unassembled WGS sequence"/>
</dbReference>
<proteinExistence type="predicted"/>
<protein>
    <submittedName>
        <fullName evidence="8">MFS transporter</fullName>
    </submittedName>
</protein>
<sequence>MTDVLRRGRASLALSFFAQGVAFALLVTRIPAIQDRYGVSDALLPAFLAAVPVLAGVGSVATERLVKRIPPSRVLRWSQPVVLLALLGVGAGQTVVELGVALAAFGLAVGALDASMNMLGVSLQRSYGRSIMLSFHAAYSLGGIVGASLAWVGAHWDLALFVSYLPVVVVLLPAALVGSRWYVDGGGGGGDEVVPEARGERGPVVFKVLLPLCLVMTFAYIGDSTVSNWSAKYLQDVLGSSEQLATVPYNVYMVTTLVGRALGDFGVRRFGAVVVVRGGALVAAAGFAVVASAPGAWVGMLGFTLVGVGLCVLVPQTFAAAGRLFPGASDTAVARLNVFNYVGFLIGSPLVGALGDAWSYRGAMLVPMVLVLVTLGYARSFAAQPDRYGDGHERPRTADVGRGSNGL</sequence>
<feature type="transmembrane region" description="Helical" evidence="6">
    <location>
        <begin position="297"/>
        <end position="321"/>
    </location>
</feature>
<evidence type="ECO:0000313" key="8">
    <source>
        <dbReference type="EMBL" id="MFC5215748.1"/>
    </source>
</evidence>
<feature type="transmembrane region" description="Helical" evidence="6">
    <location>
        <begin position="74"/>
        <end position="92"/>
    </location>
</feature>
<organism evidence="8 9">
    <name type="scientific">Streptomyces coerulescens</name>
    <dbReference type="NCBI Taxonomy" id="29304"/>
    <lineage>
        <taxon>Bacteria</taxon>
        <taxon>Bacillati</taxon>
        <taxon>Actinomycetota</taxon>
        <taxon>Actinomycetes</taxon>
        <taxon>Kitasatosporales</taxon>
        <taxon>Streptomycetaceae</taxon>
        <taxon>Streptomyces</taxon>
    </lineage>
</organism>
<feature type="compositionally biased region" description="Basic and acidic residues" evidence="5">
    <location>
        <begin position="388"/>
        <end position="399"/>
    </location>
</feature>
<evidence type="ECO:0000256" key="5">
    <source>
        <dbReference type="SAM" id="MobiDB-lite"/>
    </source>
</evidence>
<evidence type="ECO:0000256" key="4">
    <source>
        <dbReference type="ARBA" id="ARBA00023136"/>
    </source>
</evidence>
<feature type="transmembrane region" description="Helical" evidence="6">
    <location>
        <begin position="158"/>
        <end position="183"/>
    </location>
</feature>
<dbReference type="Gene3D" id="1.20.1250.20">
    <property type="entry name" value="MFS general substrate transporter like domains"/>
    <property type="match status" value="2"/>
</dbReference>
<dbReference type="InterPro" id="IPR051788">
    <property type="entry name" value="MFS_Transporter"/>
</dbReference>
<feature type="transmembrane region" description="Helical" evidence="6">
    <location>
        <begin position="42"/>
        <end position="62"/>
    </location>
</feature>
<reference evidence="9" key="1">
    <citation type="journal article" date="2019" name="Int. J. Syst. Evol. Microbiol.">
        <title>The Global Catalogue of Microorganisms (GCM) 10K type strain sequencing project: providing services to taxonomists for standard genome sequencing and annotation.</title>
        <authorList>
            <consortium name="The Broad Institute Genomics Platform"/>
            <consortium name="The Broad Institute Genome Sequencing Center for Infectious Disease"/>
            <person name="Wu L."/>
            <person name="Ma J."/>
        </authorList>
    </citation>
    <scope>NUCLEOTIDE SEQUENCE [LARGE SCALE GENOMIC DNA]</scope>
    <source>
        <strain evidence="9">KCTC 42586</strain>
    </source>
</reference>
<keyword evidence="3 6" id="KW-1133">Transmembrane helix</keyword>
<dbReference type="SUPFAM" id="SSF103473">
    <property type="entry name" value="MFS general substrate transporter"/>
    <property type="match status" value="1"/>
</dbReference>
<dbReference type="InterPro" id="IPR036259">
    <property type="entry name" value="MFS_trans_sf"/>
</dbReference>
<keyword evidence="4 6" id="KW-0472">Membrane</keyword>
<keyword evidence="2 6" id="KW-0812">Transmembrane</keyword>